<dbReference type="AlphaFoldDB" id="A0A1H3MZ16"/>
<dbReference type="SUPFAM" id="SSF51445">
    <property type="entry name" value="(Trans)glycosidases"/>
    <property type="match status" value="1"/>
</dbReference>
<dbReference type="SUPFAM" id="SSF51011">
    <property type="entry name" value="Glycosyl hydrolase domain"/>
    <property type="match status" value="1"/>
</dbReference>
<keyword evidence="2 6" id="KW-0378">Hydrolase</keyword>
<evidence type="ECO:0000259" key="5">
    <source>
        <dbReference type="Pfam" id="PF21365"/>
    </source>
</evidence>
<dbReference type="PANTHER" id="PTHR43863">
    <property type="entry name" value="HYDROLASE, PUTATIVE (AFU_ORTHOLOGUE AFUA_1G03140)-RELATED"/>
    <property type="match status" value="1"/>
</dbReference>
<feature type="signal peptide" evidence="3">
    <location>
        <begin position="1"/>
        <end position="27"/>
    </location>
</feature>
<dbReference type="STRING" id="589385.SAMN05421504_10759"/>
<dbReference type="Proteomes" id="UP000199515">
    <property type="component" value="Unassembled WGS sequence"/>
</dbReference>
<proteinExistence type="inferred from homology"/>
<dbReference type="Gene3D" id="2.60.40.1180">
    <property type="entry name" value="Golgi alpha-mannosidase II"/>
    <property type="match status" value="1"/>
</dbReference>
<dbReference type="EMBL" id="FNON01000007">
    <property type="protein sequence ID" value="SDY81778.1"/>
    <property type="molecule type" value="Genomic_DNA"/>
</dbReference>
<name>A0A1H3MZ16_9PSEU</name>
<evidence type="ECO:0000313" key="6">
    <source>
        <dbReference type="EMBL" id="SDY81778.1"/>
    </source>
</evidence>
<sequence>MRLHRTLVAGLVALLAAGGLTATTSAAAPEATHGGFAWSAAKAPFQLSFTQHHQPLIGQAAGTATGPGNRLSYLLADGSTHRVTDLLAEQRIPGGSRYQVATDEAARTAQVDVTRTPRGLRVAWTLTPDTGVTQVYEALTGNTTEHFLGGGASSLFVDLKGKVVFNKAMFTGASTLGKCNQSGAASPFFLSSQGYGVYPDTTATGRIAFPGAAEPFLTCDTSPPLCPVTLGVPDRTQLCFKDNKLAYEIYAGSPEHVSAQYFAKVGLPVLPPVRQFASIKWRDKILSQNEVIEDMVELQKAGVPLDTIWIDNPWEQGPEGTPVGTACIGALKFDSRQFPDPQGMIDTLHAHGVHLGVWVAPFLAKTAGGKPCPHDYPEGSFVVSDKNTWDIDLTNPVARAHYQAKLESVFRMGVDFVKGDRGDENDLELATFQGGPGTLVHNRYPQLYAETVANALHNVHGDDYTMLFRSGYPGMSTVLRGFWQADADMSFDGLRLTTRRAINSWGAGHPVQGSDTGGYRKVASDSPSPTLFTRWAQLSAVSPVFEVGGPGRNATPWVYDPATVDRFRKSTILHYELFPYLYEEAKRASRTGTPINRPMGFQYPGDEEAWKADQQFMIGSDLLAAPVTADRAEADGAAGLPTPVDVYLPPGRWIDLYAGKVVEGGRHVVRDSTLDDFPLYLRAGSAVAFNFRSPELFEQAWGLNDQDRKDRAGWLVSPDASVCADSPSGGKLTTWRFGRTLTMTVTGAPAETELLIPSVPAGARVLIDGRPAEQSTIEQLRAKPTGWTMTTGEFPGLAVKLKPRHGFSTVTVYQ</sequence>
<evidence type="ECO:0000256" key="2">
    <source>
        <dbReference type="RuleBase" id="RU361185"/>
    </source>
</evidence>
<keyword evidence="2" id="KW-0326">Glycosidase</keyword>
<dbReference type="GO" id="GO:0005975">
    <property type="term" value="P:carbohydrate metabolic process"/>
    <property type="evidence" value="ECO:0007669"/>
    <property type="project" value="InterPro"/>
</dbReference>
<keyword evidence="3" id="KW-0732">Signal</keyword>
<dbReference type="InterPro" id="IPR000322">
    <property type="entry name" value="Glyco_hydro_31_TIM"/>
</dbReference>
<dbReference type="Gene3D" id="3.20.20.80">
    <property type="entry name" value="Glycosidases"/>
    <property type="match status" value="1"/>
</dbReference>
<dbReference type="GO" id="GO:0004553">
    <property type="term" value="F:hydrolase activity, hydrolyzing O-glycosyl compounds"/>
    <property type="evidence" value="ECO:0007669"/>
    <property type="project" value="InterPro"/>
</dbReference>
<dbReference type="InterPro" id="IPR017853">
    <property type="entry name" value="GH"/>
</dbReference>
<evidence type="ECO:0000256" key="1">
    <source>
        <dbReference type="ARBA" id="ARBA00007806"/>
    </source>
</evidence>
<dbReference type="RefSeq" id="WP_091294396.1">
    <property type="nucleotide sequence ID" value="NZ_FNON01000007.1"/>
</dbReference>
<dbReference type="Pfam" id="PF01055">
    <property type="entry name" value="Glyco_hydro_31_2nd"/>
    <property type="match status" value="1"/>
</dbReference>
<feature type="domain" description="Glycosyl hydrolase family 31 C-terminal" evidence="5">
    <location>
        <begin position="592"/>
        <end position="686"/>
    </location>
</feature>
<keyword evidence="7" id="KW-1185">Reference proteome</keyword>
<reference evidence="6 7" key="1">
    <citation type="submission" date="2016-10" db="EMBL/GenBank/DDBJ databases">
        <authorList>
            <person name="de Groot N.N."/>
        </authorList>
    </citation>
    <scope>NUCLEOTIDE SEQUENCE [LARGE SCALE GENOMIC DNA]</scope>
    <source>
        <strain evidence="6 7">CPCC 202699</strain>
    </source>
</reference>
<dbReference type="InterPro" id="IPR051816">
    <property type="entry name" value="Glycosyl_Hydrolase_31"/>
</dbReference>
<dbReference type="InterPro" id="IPR048395">
    <property type="entry name" value="Glyco_hydro_31_C"/>
</dbReference>
<evidence type="ECO:0000313" key="7">
    <source>
        <dbReference type="Proteomes" id="UP000199515"/>
    </source>
</evidence>
<feature type="domain" description="Glycoside hydrolase family 31 TIM barrel" evidence="4">
    <location>
        <begin position="270"/>
        <end position="583"/>
    </location>
</feature>
<dbReference type="SUPFAM" id="SSF74650">
    <property type="entry name" value="Galactose mutarotase-like"/>
    <property type="match status" value="1"/>
</dbReference>
<accession>A0A1H3MZ16</accession>
<dbReference type="GO" id="GO:0030246">
    <property type="term" value="F:carbohydrate binding"/>
    <property type="evidence" value="ECO:0007669"/>
    <property type="project" value="InterPro"/>
</dbReference>
<organism evidence="6 7">
    <name type="scientific">Amycolatopsis xylanica</name>
    <dbReference type="NCBI Taxonomy" id="589385"/>
    <lineage>
        <taxon>Bacteria</taxon>
        <taxon>Bacillati</taxon>
        <taxon>Actinomycetota</taxon>
        <taxon>Actinomycetes</taxon>
        <taxon>Pseudonocardiales</taxon>
        <taxon>Pseudonocardiaceae</taxon>
        <taxon>Amycolatopsis</taxon>
    </lineage>
</organism>
<dbReference type="InterPro" id="IPR011013">
    <property type="entry name" value="Gal_mutarotase_sf_dom"/>
</dbReference>
<protein>
    <submittedName>
        <fullName evidence="6">Alpha-D-xyloside xylohydrolase</fullName>
    </submittedName>
</protein>
<dbReference type="Pfam" id="PF21365">
    <property type="entry name" value="Glyco_hydro_31_3rd"/>
    <property type="match status" value="1"/>
</dbReference>
<dbReference type="PANTHER" id="PTHR43863:SF2">
    <property type="entry name" value="MALTASE-GLUCOAMYLASE"/>
    <property type="match status" value="1"/>
</dbReference>
<dbReference type="Gene3D" id="2.60.40.1760">
    <property type="entry name" value="glycosyl hydrolase (family 31)"/>
    <property type="match status" value="1"/>
</dbReference>
<comment type="similarity">
    <text evidence="1 2">Belongs to the glycosyl hydrolase 31 family.</text>
</comment>
<evidence type="ECO:0000256" key="3">
    <source>
        <dbReference type="SAM" id="SignalP"/>
    </source>
</evidence>
<feature type="chain" id="PRO_5011479156" evidence="3">
    <location>
        <begin position="28"/>
        <end position="814"/>
    </location>
</feature>
<evidence type="ECO:0000259" key="4">
    <source>
        <dbReference type="Pfam" id="PF01055"/>
    </source>
</evidence>
<gene>
    <name evidence="6" type="ORF">SAMN05421504_10759</name>
</gene>
<dbReference type="InterPro" id="IPR013780">
    <property type="entry name" value="Glyco_hydro_b"/>
</dbReference>
<dbReference type="OrthoDB" id="176168at2"/>